<dbReference type="RefSeq" id="WP_205111228.1">
    <property type="nucleotide sequence ID" value="NZ_BAAAHT010000001.1"/>
</dbReference>
<reference evidence="4 5" key="1">
    <citation type="submission" date="2021-01" db="EMBL/GenBank/DDBJ databases">
        <title>Sequencing the genomes of 1000 actinobacteria strains.</title>
        <authorList>
            <person name="Klenk H.-P."/>
        </authorList>
    </citation>
    <scope>NUCLEOTIDE SEQUENCE [LARGE SCALE GENOMIC DNA]</scope>
    <source>
        <strain evidence="4 5">DSM 13057</strain>
    </source>
</reference>
<keyword evidence="5" id="KW-1185">Reference proteome</keyword>
<comment type="caution">
    <text evidence="4">The sequence shown here is derived from an EMBL/GenBank/DDBJ whole genome shotgun (WGS) entry which is preliminary data.</text>
</comment>
<dbReference type="EMBL" id="JAFBBU010000001">
    <property type="protein sequence ID" value="MBM7473632.1"/>
    <property type="molecule type" value="Genomic_DNA"/>
</dbReference>
<evidence type="ECO:0000256" key="1">
    <source>
        <dbReference type="ARBA" id="ARBA00022630"/>
    </source>
</evidence>
<organism evidence="4 5">
    <name type="scientific">Subtercola frigoramans</name>
    <dbReference type="NCBI Taxonomy" id="120298"/>
    <lineage>
        <taxon>Bacteria</taxon>
        <taxon>Bacillati</taxon>
        <taxon>Actinomycetota</taxon>
        <taxon>Actinomycetes</taxon>
        <taxon>Micrococcales</taxon>
        <taxon>Microbacteriaceae</taxon>
        <taxon>Subtercola</taxon>
    </lineage>
</organism>
<gene>
    <name evidence="4" type="ORF">JOE66_003266</name>
</gene>
<dbReference type="Proteomes" id="UP000776164">
    <property type="component" value="Unassembled WGS sequence"/>
</dbReference>
<dbReference type="Pfam" id="PF01494">
    <property type="entry name" value="FAD_binding_3"/>
    <property type="match status" value="1"/>
</dbReference>
<sequence>MQQIDVPVLIVGAGPAGLTTALSLRQYGVECLLVEKYGGTAHTPRAHIVNQRTVEIMRHLGLEEGLREVATPSELMRNNLWITTLADPEVARLEAWGTGIERSGDYAAASPSQMVNCPQTVFEPLLLDALLETGCDVRMRHELVSFEQDDTGVTSTVIDRDTGESLLVRSQFVVGADGAAGRVLPLAGLVVEGKTAIANAFNIWFRADLAPYLAHRPGVLAWNLAPGPLPTGRLGTLICHRPFTEFVLVINYDPENEDPTSFDDDELKRRIRAVIGEDGVDIEILGTSPWVVNALVAPHYSAGRVFCMGDAVHRHPPANGLGLNMSVADAFNLAWKLALVVKDQAGPELLESYSTERQPIGAAGVARALASRGEFAAVADALGYEPGQSTEEGRRLLDELSTPGAAGEHRRDLLRAAVRRTNHQFNAHGIELGYRYSVGALVDDVPEEPHPDYDTVLYYRPTTRPGARLPHARVGLGTSELSTLDLVDGARFALITGLGGEGWRAAAAAVSAATGVGIDVHVIGEPGGLQDLYGEWADRREIADTGCVLVRPDRHVGWRAGNFADDAADVLTRALNDVLCMAVTEPVPAGR</sequence>
<name>A0ABS2L981_9MICO</name>
<proteinExistence type="predicted"/>
<dbReference type="InterPro" id="IPR002938">
    <property type="entry name" value="FAD-bd"/>
</dbReference>
<dbReference type="PANTHER" id="PTHR43004">
    <property type="entry name" value="TRK SYSTEM POTASSIUM UPTAKE PROTEIN"/>
    <property type="match status" value="1"/>
</dbReference>
<accession>A0ABS2L981</accession>
<dbReference type="Gene3D" id="3.30.9.10">
    <property type="entry name" value="D-Amino Acid Oxidase, subunit A, domain 2"/>
    <property type="match status" value="1"/>
</dbReference>
<dbReference type="Pfam" id="PF21274">
    <property type="entry name" value="Rng_hyd_C"/>
    <property type="match status" value="1"/>
</dbReference>
<evidence type="ECO:0000313" key="5">
    <source>
        <dbReference type="Proteomes" id="UP000776164"/>
    </source>
</evidence>
<dbReference type="GO" id="GO:0018666">
    <property type="term" value="F:2,4-dichlorophenol 6-monooxygenase activity"/>
    <property type="evidence" value="ECO:0007669"/>
    <property type="project" value="UniProtKB-EC"/>
</dbReference>
<keyword evidence="2" id="KW-0274">FAD</keyword>
<feature type="domain" description="FAD-binding" evidence="3">
    <location>
        <begin position="5"/>
        <end position="367"/>
    </location>
</feature>
<dbReference type="PRINTS" id="PR00420">
    <property type="entry name" value="RNGMNOXGNASE"/>
</dbReference>
<dbReference type="InterPro" id="IPR036188">
    <property type="entry name" value="FAD/NAD-bd_sf"/>
</dbReference>
<keyword evidence="4" id="KW-0560">Oxidoreductase</keyword>
<keyword evidence="1" id="KW-0285">Flavoprotein</keyword>
<evidence type="ECO:0000259" key="3">
    <source>
        <dbReference type="Pfam" id="PF01494"/>
    </source>
</evidence>
<dbReference type="Gene3D" id="3.50.50.60">
    <property type="entry name" value="FAD/NAD(P)-binding domain"/>
    <property type="match status" value="1"/>
</dbReference>
<dbReference type="Gene3D" id="3.40.30.120">
    <property type="match status" value="1"/>
</dbReference>
<dbReference type="InterPro" id="IPR050641">
    <property type="entry name" value="RIFMO-like"/>
</dbReference>
<dbReference type="SUPFAM" id="SSF51905">
    <property type="entry name" value="FAD/NAD(P)-binding domain"/>
    <property type="match status" value="1"/>
</dbReference>
<protein>
    <submittedName>
        <fullName evidence="4">2,4-dichlorophenol 6-monooxygenase</fullName>
        <ecNumber evidence="4">1.14.13.20</ecNumber>
    </submittedName>
</protein>
<evidence type="ECO:0000313" key="4">
    <source>
        <dbReference type="EMBL" id="MBM7473632.1"/>
    </source>
</evidence>
<dbReference type="PANTHER" id="PTHR43004:SF8">
    <property type="entry name" value="FAD-BINDING DOMAIN-CONTAINING PROTEIN-RELATED"/>
    <property type="match status" value="1"/>
</dbReference>
<evidence type="ECO:0000256" key="2">
    <source>
        <dbReference type="ARBA" id="ARBA00022827"/>
    </source>
</evidence>
<dbReference type="EC" id="1.14.13.20" evidence="4"/>